<dbReference type="Gene3D" id="3.90.1150.10">
    <property type="entry name" value="Aspartate Aminotransferase, domain 1"/>
    <property type="match status" value="1"/>
</dbReference>
<sequence length="114" mass="12691">MEVMTMIVKSVYELIGQTPLIELDIPVAKGSRILAKLESFELKDGLDTKKFVESLKVISLAESLGEIESLIEVPAVMTHGSIPREIRLENGIKDELIRLSVGIEDEEDLINDLK</sequence>
<evidence type="ECO:0000256" key="1">
    <source>
        <dbReference type="ARBA" id="ARBA00001933"/>
    </source>
</evidence>
<dbReference type="GO" id="GO:0019343">
    <property type="term" value="P:cysteine biosynthetic process via cystathionine"/>
    <property type="evidence" value="ECO:0007669"/>
    <property type="project" value="TreeGrafter"/>
</dbReference>
<evidence type="ECO:0000256" key="3">
    <source>
        <dbReference type="RuleBase" id="RU362118"/>
    </source>
</evidence>
<dbReference type="GO" id="GO:0004123">
    <property type="term" value="F:cystathionine gamma-lyase activity"/>
    <property type="evidence" value="ECO:0007669"/>
    <property type="project" value="TreeGrafter"/>
</dbReference>
<evidence type="ECO:0000313" key="4">
    <source>
        <dbReference type="EMBL" id="EGM51808.1"/>
    </source>
</evidence>
<evidence type="ECO:0000313" key="5">
    <source>
        <dbReference type="Proteomes" id="UP000003074"/>
    </source>
</evidence>
<proteinExistence type="inferred from homology"/>
<dbReference type="GO" id="GO:0019346">
    <property type="term" value="P:transsulfuration"/>
    <property type="evidence" value="ECO:0007669"/>
    <property type="project" value="InterPro"/>
</dbReference>
<protein>
    <submittedName>
        <fullName evidence="4">Cystathionine beta-lyase / cystathionine gamma-lyase</fullName>
    </submittedName>
</protein>
<dbReference type="Proteomes" id="UP000003074">
    <property type="component" value="Unassembled WGS sequence"/>
</dbReference>
<dbReference type="InterPro" id="IPR000277">
    <property type="entry name" value="Cys/Met-Metab_PyrdxlP-dep_enz"/>
</dbReference>
<reference evidence="4 5" key="1">
    <citation type="journal article" date="2011" name="J. Bacteriol.">
        <title>Genome Sequence of Lactobacillus salivarius GJ-24, a Probiotic Strain Isolated from Healthy Adult Intestine.</title>
        <authorList>
            <person name="Cho Y.J."/>
            <person name="Choi J.K."/>
            <person name="Kim J.H."/>
            <person name="Lim Y.S."/>
            <person name="Ham J.S."/>
            <person name="Kang D.K."/>
            <person name="Chun J."/>
            <person name="Paik H.D."/>
            <person name="Kim G.B."/>
        </authorList>
    </citation>
    <scope>NUCLEOTIDE SEQUENCE [LARGE SCALE GENOMIC DNA]</scope>
    <source>
        <strain evidence="4 5">GJ-24</strain>
    </source>
</reference>
<dbReference type="SUPFAM" id="SSF53383">
    <property type="entry name" value="PLP-dependent transferases"/>
    <property type="match status" value="1"/>
</dbReference>
<dbReference type="Pfam" id="PF01053">
    <property type="entry name" value="Cys_Met_Meta_PP"/>
    <property type="match status" value="1"/>
</dbReference>
<comment type="similarity">
    <text evidence="3">Belongs to the trans-sulfuration enzymes family.</text>
</comment>
<dbReference type="GO" id="GO:0005737">
    <property type="term" value="C:cytoplasm"/>
    <property type="evidence" value="ECO:0007669"/>
    <property type="project" value="TreeGrafter"/>
</dbReference>
<comment type="caution">
    <text evidence="4">The sequence shown here is derived from an EMBL/GenBank/DDBJ whole genome shotgun (WGS) entry which is preliminary data.</text>
</comment>
<keyword evidence="2 3" id="KW-0663">Pyridoxal phosphate</keyword>
<dbReference type="InterPro" id="IPR015424">
    <property type="entry name" value="PyrdxlP-dep_Trfase"/>
</dbReference>
<organism evidence="4 5">
    <name type="scientific">Ligilactobacillus salivarius GJ-24</name>
    <dbReference type="NCBI Taxonomy" id="1041521"/>
    <lineage>
        <taxon>Bacteria</taxon>
        <taxon>Bacillati</taxon>
        <taxon>Bacillota</taxon>
        <taxon>Bacilli</taxon>
        <taxon>Lactobacillales</taxon>
        <taxon>Lactobacillaceae</taxon>
        <taxon>Ligilactobacillus</taxon>
    </lineage>
</organism>
<evidence type="ECO:0000256" key="2">
    <source>
        <dbReference type="ARBA" id="ARBA00022898"/>
    </source>
</evidence>
<dbReference type="PANTHER" id="PTHR11808">
    <property type="entry name" value="TRANS-SULFURATION ENZYME FAMILY MEMBER"/>
    <property type="match status" value="1"/>
</dbReference>
<keyword evidence="4" id="KW-0456">Lyase</keyword>
<dbReference type="PATRIC" id="fig|1041521.3.peg.229"/>
<dbReference type="AlphaFoldDB" id="F7QSI5"/>
<dbReference type="PANTHER" id="PTHR11808:SF15">
    <property type="entry name" value="CYSTATHIONINE GAMMA-LYASE"/>
    <property type="match status" value="1"/>
</dbReference>
<dbReference type="GO" id="GO:0030170">
    <property type="term" value="F:pyridoxal phosphate binding"/>
    <property type="evidence" value="ECO:0007669"/>
    <property type="project" value="InterPro"/>
</dbReference>
<comment type="cofactor">
    <cofactor evidence="1 3">
        <name>pyridoxal 5'-phosphate</name>
        <dbReference type="ChEBI" id="CHEBI:597326"/>
    </cofactor>
</comment>
<gene>
    <name evidence="4" type="ORF">LSGJ_00227</name>
</gene>
<name>F7QSI5_9LACO</name>
<accession>F7QSI5</accession>
<dbReference type="GO" id="GO:0003962">
    <property type="term" value="F:cystathionine gamma-synthase activity"/>
    <property type="evidence" value="ECO:0007669"/>
    <property type="project" value="TreeGrafter"/>
</dbReference>
<dbReference type="EMBL" id="AFOI01000002">
    <property type="protein sequence ID" value="EGM51808.1"/>
    <property type="molecule type" value="Genomic_DNA"/>
</dbReference>
<dbReference type="InterPro" id="IPR015422">
    <property type="entry name" value="PyrdxlP-dep_Trfase_small"/>
</dbReference>